<feature type="non-terminal residue" evidence="2">
    <location>
        <position position="239"/>
    </location>
</feature>
<keyword evidence="3" id="KW-1185">Reference proteome</keyword>
<dbReference type="EMBL" id="KZ613945">
    <property type="protein sequence ID" value="PMD40916.1"/>
    <property type="molecule type" value="Genomic_DNA"/>
</dbReference>
<dbReference type="PANTHER" id="PTHR33112:SF1">
    <property type="entry name" value="HETEROKARYON INCOMPATIBILITY DOMAIN-CONTAINING PROTEIN"/>
    <property type="match status" value="1"/>
</dbReference>
<dbReference type="Proteomes" id="UP000235786">
    <property type="component" value="Unassembled WGS sequence"/>
</dbReference>
<sequence length="239" mass="26885">LDADLIKSWISKCLANHNSCKEKLSISDLHTHVRPKFIDVFTNRLVGGDTVTDYVALSYVWSPSQPEPQCKHGGTSGGELVMSRIPDGEPPMYALRNSEQLVFSHPCQAVKDAMELVKKIGFRYLWVDEYCIGDSAREKEIHISQMDRIYEGAVLTICALSGTHKHIGLPGMSLPLQVAPQPYLDLDSTRIVATRLPSPLHDASESPWNERAWTLQEASLSRRLLCFTEESVFWVCQEE</sequence>
<evidence type="ECO:0000259" key="1">
    <source>
        <dbReference type="Pfam" id="PF06985"/>
    </source>
</evidence>
<proteinExistence type="predicted"/>
<dbReference type="STRING" id="1149755.A0A2J6RQX2"/>
<name>A0A2J6RQX2_HYAVF</name>
<accession>A0A2J6RQX2</accession>
<feature type="domain" description="Heterokaryon incompatibility" evidence="1">
    <location>
        <begin position="54"/>
        <end position="217"/>
    </location>
</feature>
<evidence type="ECO:0000313" key="2">
    <source>
        <dbReference type="EMBL" id="PMD40916.1"/>
    </source>
</evidence>
<protein>
    <submittedName>
        <fullName evidence="2">HET-domain-containing protein</fullName>
    </submittedName>
</protein>
<dbReference type="AlphaFoldDB" id="A0A2J6RQX2"/>
<dbReference type="OrthoDB" id="3509106at2759"/>
<dbReference type="Pfam" id="PF06985">
    <property type="entry name" value="HET"/>
    <property type="match status" value="1"/>
</dbReference>
<evidence type="ECO:0000313" key="3">
    <source>
        <dbReference type="Proteomes" id="UP000235786"/>
    </source>
</evidence>
<feature type="non-terminal residue" evidence="2">
    <location>
        <position position="1"/>
    </location>
</feature>
<gene>
    <name evidence="2" type="ORF">L207DRAFT_387425</name>
</gene>
<dbReference type="InterPro" id="IPR010730">
    <property type="entry name" value="HET"/>
</dbReference>
<organism evidence="2 3">
    <name type="scientific">Hyaloscypha variabilis (strain UAMH 11265 / GT02V1 / F)</name>
    <name type="common">Meliniomyces variabilis</name>
    <dbReference type="NCBI Taxonomy" id="1149755"/>
    <lineage>
        <taxon>Eukaryota</taxon>
        <taxon>Fungi</taxon>
        <taxon>Dikarya</taxon>
        <taxon>Ascomycota</taxon>
        <taxon>Pezizomycotina</taxon>
        <taxon>Leotiomycetes</taxon>
        <taxon>Helotiales</taxon>
        <taxon>Hyaloscyphaceae</taxon>
        <taxon>Hyaloscypha</taxon>
        <taxon>Hyaloscypha variabilis</taxon>
    </lineage>
</organism>
<reference evidence="2 3" key="1">
    <citation type="submission" date="2016-04" db="EMBL/GenBank/DDBJ databases">
        <title>A degradative enzymes factory behind the ericoid mycorrhizal symbiosis.</title>
        <authorList>
            <consortium name="DOE Joint Genome Institute"/>
            <person name="Martino E."/>
            <person name="Morin E."/>
            <person name="Grelet G."/>
            <person name="Kuo A."/>
            <person name="Kohler A."/>
            <person name="Daghino S."/>
            <person name="Barry K."/>
            <person name="Choi C."/>
            <person name="Cichocki N."/>
            <person name="Clum A."/>
            <person name="Copeland A."/>
            <person name="Hainaut M."/>
            <person name="Haridas S."/>
            <person name="Labutti K."/>
            <person name="Lindquist E."/>
            <person name="Lipzen A."/>
            <person name="Khouja H.-R."/>
            <person name="Murat C."/>
            <person name="Ohm R."/>
            <person name="Olson A."/>
            <person name="Spatafora J."/>
            <person name="Veneault-Fourrey C."/>
            <person name="Henrissat B."/>
            <person name="Grigoriev I."/>
            <person name="Martin F."/>
            <person name="Perotto S."/>
        </authorList>
    </citation>
    <scope>NUCLEOTIDE SEQUENCE [LARGE SCALE GENOMIC DNA]</scope>
    <source>
        <strain evidence="2 3">F</strain>
    </source>
</reference>
<dbReference type="PANTHER" id="PTHR33112">
    <property type="entry name" value="DOMAIN PROTEIN, PUTATIVE-RELATED"/>
    <property type="match status" value="1"/>
</dbReference>